<dbReference type="GO" id="GO:0005524">
    <property type="term" value="F:ATP binding"/>
    <property type="evidence" value="ECO:0007669"/>
    <property type="project" value="UniProtKB-KW"/>
</dbReference>
<dbReference type="FunFam" id="3.40.50.300:FF:000032">
    <property type="entry name" value="Export ABC transporter ATP-binding protein"/>
    <property type="match status" value="1"/>
</dbReference>
<dbReference type="SMART" id="SM00382">
    <property type="entry name" value="AAA"/>
    <property type="match status" value="1"/>
</dbReference>
<dbReference type="PANTHER" id="PTHR24220">
    <property type="entry name" value="IMPORT ATP-BINDING PROTEIN"/>
    <property type="match status" value="1"/>
</dbReference>
<dbReference type="InterPro" id="IPR003593">
    <property type="entry name" value="AAA+_ATPase"/>
</dbReference>
<evidence type="ECO:0000313" key="6">
    <source>
        <dbReference type="EMBL" id="ROQ92234.1"/>
    </source>
</evidence>
<keyword evidence="3 6" id="KW-0067">ATP-binding</keyword>
<comment type="similarity">
    <text evidence="4">Belongs to the ABC transporter superfamily. Macrolide exporter (TC 3.A.1.122) family.</text>
</comment>
<evidence type="ECO:0000313" key="7">
    <source>
        <dbReference type="Proteomes" id="UP000276223"/>
    </source>
</evidence>
<gene>
    <name evidence="6" type="ORF">EDC27_1933</name>
</gene>
<dbReference type="SUPFAM" id="SSF52540">
    <property type="entry name" value="P-loop containing nucleoside triphosphate hydrolases"/>
    <property type="match status" value="1"/>
</dbReference>
<sequence length="234" mass="25807">MNERPQGLQIHAVGISKVFNNGPQRVELFRDLELTVSRGEMVAVVGASGVGKSTLLHILGTLDRPTAGKVLFGGNDVFLWPEDTLAEFRNRHIGFVFQFHYLLPEFTALENVMMPGMIAGLSKKAVRARAEDLLDKLELSHRRHHRPAELSGGEQQRVAIARALVLGPSILLADEPTGNLDTKTARRFHELLVALNKELGLTMVVVTHNQELAAVMHRTLQLSDGQLRPVAAVH</sequence>
<evidence type="ECO:0000259" key="5">
    <source>
        <dbReference type="PROSITE" id="PS50893"/>
    </source>
</evidence>
<keyword evidence="1" id="KW-0813">Transport</keyword>
<keyword evidence="7" id="KW-1185">Reference proteome</keyword>
<dbReference type="EMBL" id="RJVA01000012">
    <property type="protein sequence ID" value="ROQ92234.1"/>
    <property type="molecule type" value="Genomic_DNA"/>
</dbReference>
<dbReference type="AlphaFoldDB" id="A0A3N1ULY9"/>
<dbReference type="GO" id="GO:0098796">
    <property type="term" value="C:membrane protein complex"/>
    <property type="evidence" value="ECO:0007669"/>
    <property type="project" value="UniProtKB-ARBA"/>
</dbReference>
<comment type="caution">
    <text evidence="6">The sequence shown here is derived from an EMBL/GenBank/DDBJ whole genome shotgun (WGS) entry which is preliminary data.</text>
</comment>
<dbReference type="GO" id="GO:0022857">
    <property type="term" value="F:transmembrane transporter activity"/>
    <property type="evidence" value="ECO:0007669"/>
    <property type="project" value="UniProtKB-ARBA"/>
</dbReference>
<dbReference type="Pfam" id="PF00005">
    <property type="entry name" value="ABC_tran"/>
    <property type="match status" value="1"/>
</dbReference>
<feature type="domain" description="ABC transporter" evidence="5">
    <location>
        <begin position="10"/>
        <end position="233"/>
    </location>
</feature>
<organism evidence="6 7">
    <name type="scientific">Desulfosoma caldarium</name>
    <dbReference type="NCBI Taxonomy" id="610254"/>
    <lineage>
        <taxon>Bacteria</taxon>
        <taxon>Pseudomonadati</taxon>
        <taxon>Thermodesulfobacteriota</taxon>
        <taxon>Syntrophobacteria</taxon>
        <taxon>Syntrophobacterales</taxon>
        <taxon>Syntrophobacteraceae</taxon>
        <taxon>Desulfosoma</taxon>
    </lineage>
</organism>
<evidence type="ECO:0000256" key="4">
    <source>
        <dbReference type="ARBA" id="ARBA00038388"/>
    </source>
</evidence>
<dbReference type="GO" id="GO:0005886">
    <property type="term" value="C:plasma membrane"/>
    <property type="evidence" value="ECO:0007669"/>
    <property type="project" value="TreeGrafter"/>
</dbReference>
<dbReference type="GO" id="GO:0016887">
    <property type="term" value="F:ATP hydrolysis activity"/>
    <property type="evidence" value="ECO:0007669"/>
    <property type="project" value="InterPro"/>
</dbReference>
<evidence type="ECO:0000256" key="1">
    <source>
        <dbReference type="ARBA" id="ARBA00022448"/>
    </source>
</evidence>
<reference evidence="6 7" key="1">
    <citation type="submission" date="2018-11" db="EMBL/GenBank/DDBJ databases">
        <title>Genomic Encyclopedia of Type Strains, Phase IV (KMG-IV): sequencing the most valuable type-strain genomes for metagenomic binning, comparative biology and taxonomic classification.</title>
        <authorList>
            <person name="Goeker M."/>
        </authorList>
    </citation>
    <scope>NUCLEOTIDE SEQUENCE [LARGE SCALE GENOMIC DNA]</scope>
    <source>
        <strain evidence="6 7">DSM 22027</strain>
    </source>
</reference>
<keyword evidence="2" id="KW-0547">Nucleotide-binding</keyword>
<dbReference type="Proteomes" id="UP000276223">
    <property type="component" value="Unassembled WGS sequence"/>
</dbReference>
<keyword evidence="6" id="KW-0449">Lipoprotein</keyword>
<dbReference type="InterPro" id="IPR017911">
    <property type="entry name" value="MacB-like_ATP-bd"/>
</dbReference>
<dbReference type="InterPro" id="IPR017871">
    <property type="entry name" value="ABC_transporter-like_CS"/>
</dbReference>
<dbReference type="Gene3D" id="3.40.50.300">
    <property type="entry name" value="P-loop containing nucleotide triphosphate hydrolases"/>
    <property type="match status" value="1"/>
</dbReference>
<dbReference type="InterPro" id="IPR015854">
    <property type="entry name" value="ABC_transpr_LolD-like"/>
</dbReference>
<dbReference type="CDD" id="cd03255">
    <property type="entry name" value="ABC_MJ0796_LolCDE_FtsE"/>
    <property type="match status" value="1"/>
</dbReference>
<name>A0A3N1ULY9_9BACT</name>
<evidence type="ECO:0000256" key="3">
    <source>
        <dbReference type="ARBA" id="ARBA00022840"/>
    </source>
</evidence>
<dbReference type="RefSeq" id="WP_123290402.1">
    <property type="nucleotide sequence ID" value="NZ_RJVA01000012.1"/>
</dbReference>
<dbReference type="PROSITE" id="PS50893">
    <property type="entry name" value="ABC_TRANSPORTER_2"/>
    <property type="match status" value="1"/>
</dbReference>
<accession>A0A3N1ULY9</accession>
<dbReference type="PANTHER" id="PTHR24220:SF689">
    <property type="entry name" value="LIPOPROTEIN-RELEASING SYSTEM ATP-BINDING PROTEIN LOLD"/>
    <property type="match status" value="1"/>
</dbReference>
<dbReference type="InterPro" id="IPR027417">
    <property type="entry name" value="P-loop_NTPase"/>
</dbReference>
<proteinExistence type="inferred from homology"/>
<dbReference type="PROSITE" id="PS00211">
    <property type="entry name" value="ABC_TRANSPORTER_1"/>
    <property type="match status" value="1"/>
</dbReference>
<dbReference type="OrthoDB" id="9809450at2"/>
<dbReference type="InterPro" id="IPR003439">
    <property type="entry name" value="ABC_transporter-like_ATP-bd"/>
</dbReference>
<evidence type="ECO:0000256" key="2">
    <source>
        <dbReference type="ARBA" id="ARBA00022741"/>
    </source>
</evidence>
<protein>
    <submittedName>
        <fullName evidence="6">Lipoprotein-releasing system ATP-binding protein</fullName>
    </submittedName>
</protein>